<keyword evidence="3 10" id="KW-1134">Transmembrane beta strand</keyword>
<evidence type="ECO:0000259" key="14">
    <source>
        <dbReference type="Pfam" id="PF07715"/>
    </source>
</evidence>
<keyword evidence="7 11" id="KW-0798">TonB box</keyword>
<feature type="domain" description="TonB-dependent receptor plug" evidence="14">
    <location>
        <begin position="89"/>
        <end position="194"/>
    </location>
</feature>
<dbReference type="AlphaFoldDB" id="A0A445MXE5"/>
<dbReference type="Gene3D" id="2.170.130.10">
    <property type="entry name" value="TonB-dependent receptor, plug domain"/>
    <property type="match status" value="1"/>
</dbReference>
<proteinExistence type="inferred from homology"/>
<dbReference type="GO" id="GO:0015344">
    <property type="term" value="F:siderophore uptake transmembrane transporter activity"/>
    <property type="evidence" value="ECO:0007669"/>
    <property type="project" value="TreeGrafter"/>
</dbReference>
<evidence type="ECO:0000256" key="7">
    <source>
        <dbReference type="ARBA" id="ARBA00023077"/>
    </source>
</evidence>
<reference evidence="15" key="1">
    <citation type="submission" date="2018-01" db="EMBL/GenBank/DDBJ databases">
        <authorList>
            <person name="Regsiter A."/>
            <person name="William W."/>
        </authorList>
    </citation>
    <scope>NUCLEOTIDE SEQUENCE</scope>
    <source>
        <strain evidence="15">TRIP AH-1</strain>
    </source>
</reference>
<feature type="domain" description="TonB-dependent receptor-like beta-barrel" evidence="13">
    <location>
        <begin position="237"/>
        <end position="572"/>
    </location>
</feature>
<evidence type="ECO:0000256" key="4">
    <source>
        <dbReference type="ARBA" id="ARBA00022692"/>
    </source>
</evidence>
<dbReference type="SUPFAM" id="SSF56935">
    <property type="entry name" value="Porins"/>
    <property type="match status" value="1"/>
</dbReference>
<keyword evidence="12" id="KW-1133">Transmembrane helix</keyword>
<evidence type="ECO:0000256" key="11">
    <source>
        <dbReference type="RuleBase" id="RU003357"/>
    </source>
</evidence>
<dbReference type="GO" id="GO:0009279">
    <property type="term" value="C:cell outer membrane"/>
    <property type="evidence" value="ECO:0007669"/>
    <property type="project" value="UniProtKB-SubCell"/>
</dbReference>
<comment type="subcellular location">
    <subcellularLocation>
        <location evidence="1 10">Cell outer membrane</location>
        <topology evidence="1 10">Multi-pass membrane protein</topology>
    </subcellularLocation>
</comment>
<evidence type="ECO:0000256" key="10">
    <source>
        <dbReference type="PROSITE-ProRule" id="PRU01360"/>
    </source>
</evidence>
<dbReference type="CDD" id="cd01347">
    <property type="entry name" value="ligand_gated_channel"/>
    <property type="match status" value="1"/>
</dbReference>
<dbReference type="Pfam" id="PF07715">
    <property type="entry name" value="Plug"/>
    <property type="match status" value="1"/>
</dbReference>
<dbReference type="PANTHER" id="PTHR30069:SF53">
    <property type="entry name" value="COLICIN I RECEPTOR-RELATED"/>
    <property type="match status" value="1"/>
</dbReference>
<organism evidence="15">
    <name type="scientific">uncultured Desulfobacterium sp</name>
    <dbReference type="NCBI Taxonomy" id="201089"/>
    <lineage>
        <taxon>Bacteria</taxon>
        <taxon>Pseudomonadati</taxon>
        <taxon>Thermodesulfobacteriota</taxon>
        <taxon>Desulfobacteria</taxon>
        <taxon>Desulfobacterales</taxon>
        <taxon>Desulfobacteriaceae</taxon>
        <taxon>Desulfobacterium</taxon>
        <taxon>environmental samples</taxon>
    </lineage>
</organism>
<dbReference type="EMBL" id="OJIN01000121">
    <property type="protein sequence ID" value="SPD74160.1"/>
    <property type="molecule type" value="Genomic_DNA"/>
</dbReference>
<protein>
    <recommendedName>
        <fullName evidence="16">TonB-dependent receptor</fullName>
    </recommendedName>
</protein>
<evidence type="ECO:0000256" key="2">
    <source>
        <dbReference type="ARBA" id="ARBA00022448"/>
    </source>
</evidence>
<evidence type="ECO:0000256" key="3">
    <source>
        <dbReference type="ARBA" id="ARBA00022452"/>
    </source>
</evidence>
<gene>
    <name evidence="15" type="ORF">PITCH_A2070006</name>
</gene>
<evidence type="ECO:0000259" key="13">
    <source>
        <dbReference type="Pfam" id="PF00593"/>
    </source>
</evidence>
<feature type="transmembrane region" description="Helical" evidence="12">
    <location>
        <begin position="39"/>
        <end position="55"/>
    </location>
</feature>
<dbReference type="Pfam" id="PF00593">
    <property type="entry name" value="TonB_dep_Rec_b-barrel"/>
    <property type="match status" value="1"/>
</dbReference>
<dbReference type="Gene3D" id="2.40.170.20">
    <property type="entry name" value="TonB-dependent receptor, beta-barrel domain"/>
    <property type="match status" value="1"/>
</dbReference>
<evidence type="ECO:0000313" key="15">
    <source>
        <dbReference type="EMBL" id="SPD74160.1"/>
    </source>
</evidence>
<dbReference type="InterPro" id="IPR039426">
    <property type="entry name" value="TonB-dep_rcpt-like"/>
</dbReference>
<evidence type="ECO:0000256" key="6">
    <source>
        <dbReference type="ARBA" id="ARBA00023065"/>
    </source>
</evidence>
<keyword evidence="9 10" id="KW-0998">Cell outer membrane</keyword>
<evidence type="ECO:0008006" key="16">
    <source>
        <dbReference type="Google" id="ProtNLM"/>
    </source>
</evidence>
<evidence type="ECO:0000256" key="1">
    <source>
        <dbReference type="ARBA" id="ARBA00004571"/>
    </source>
</evidence>
<keyword evidence="6" id="KW-0406">Ion transport</keyword>
<evidence type="ECO:0000256" key="5">
    <source>
        <dbReference type="ARBA" id="ARBA00022729"/>
    </source>
</evidence>
<name>A0A445MXE5_9BACT</name>
<dbReference type="InterPro" id="IPR037066">
    <property type="entry name" value="Plug_dom_sf"/>
</dbReference>
<accession>A0A445MXE5</accession>
<comment type="similarity">
    <text evidence="10 11">Belongs to the TonB-dependent receptor family.</text>
</comment>
<keyword evidence="4 10" id="KW-0812">Transmembrane</keyword>
<evidence type="ECO:0000256" key="8">
    <source>
        <dbReference type="ARBA" id="ARBA00023136"/>
    </source>
</evidence>
<keyword evidence="5" id="KW-0732">Signal</keyword>
<dbReference type="InterPro" id="IPR036942">
    <property type="entry name" value="Beta-barrel_TonB_sf"/>
</dbReference>
<dbReference type="InterPro" id="IPR012910">
    <property type="entry name" value="Plug_dom"/>
</dbReference>
<evidence type="ECO:0000256" key="12">
    <source>
        <dbReference type="SAM" id="Phobius"/>
    </source>
</evidence>
<keyword evidence="8 10" id="KW-0472">Membrane</keyword>
<dbReference type="PROSITE" id="PS52016">
    <property type="entry name" value="TONB_DEPENDENT_REC_3"/>
    <property type="match status" value="1"/>
</dbReference>
<keyword evidence="2 10" id="KW-0813">Transport</keyword>
<dbReference type="GO" id="GO:0044718">
    <property type="term" value="P:siderophore transmembrane transport"/>
    <property type="evidence" value="ECO:0007669"/>
    <property type="project" value="TreeGrafter"/>
</dbReference>
<dbReference type="PANTHER" id="PTHR30069">
    <property type="entry name" value="TONB-DEPENDENT OUTER MEMBRANE RECEPTOR"/>
    <property type="match status" value="1"/>
</dbReference>
<sequence length="678" mass="75841">MNNFYEVDNRNVNFFQLINYKIFECRLFGDMTNHRIKKCAILSLFFLIFFIVGSYKTCNAQSEEETEFLQMFYKDKDLVISPTRNPKPISEVAENITVITKNDIEMMNAHTVSEVLNSVPGLFISFNQDFGAFAQVSIQGSEPRHVLVVVDDVPWNSLLEGAAASGSIPVGIIERIEIIKGPASSTWGSSLGGVINIITKPAGTTETPTGTISGSYGERQTQDYRIEAAGKLGPAGYYLYLGRQDSDGLRNSRCFETNNLYSKFNITLSDNADLGLTMGYSNPEVNFGGFPSLDIRSSGLLRAFFTTAFLNMSFNPEMDIKISVRRFEQKAVQDNEVLGLGYLGLSGQPYLGNIYDEATTGASTKLTWSHGFQSVVLGMDYAHGKLEQTINAGPFLQTAGVPVAAKAHPDIDKYAVFFNDTFDIDNWSITPGIRYDYNDITGSFLSPSLGVAYRLGRESILRTSVARGFTIPPLASTSSGGLFLDPNSSLDPEDVWSYQVGAESGALHYAWIKATLFYHDLKHSLTKEPYGGGPPLYNDIYINNGKVRREGLELEMETLPFHNFSFLAGSSYVDIRPYNENGSKDRYTYLIGIRYDNKKTFKGQVTGQYVWWDLGPAYGAKYDDFIWNFNLNKKIWSKQNCGMELFFSGHNIFDGAQYTFVDSKNPDRWVETGIKFYF</sequence>
<evidence type="ECO:0000256" key="9">
    <source>
        <dbReference type="ARBA" id="ARBA00023237"/>
    </source>
</evidence>
<dbReference type="InterPro" id="IPR000531">
    <property type="entry name" value="Beta-barrel_TonB"/>
</dbReference>